<evidence type="ECO:0000313" key="2">
    <source>
        <dbReference type="EMBL" id="KAF7342992.1"/>
    </source>
</evidence>
<evidence type="ECO:0000256" key="1">
    <source>
        <dbReference type="SAM" id="Coils"/>
    </source>
</evidence>
<comment type="caution">
    <text evidence="2">The sequence shown here is derived from an EMBL/GenBank/DDBJ whole genome shotgun (WGS) entry which is preliminary data.</text>
</comment>
<keyword evidence="3" id="KW-1185">Reference proteome</keyword>
<reference evidence="2" key="1">
    <citation type="submission" date="2020-05" db="EMBL/GenBank/DDBJ databases">
        <title>Mycena genomes resolve the evolution of fungal bioluminescence.</title>
        <authorList>
            <person name="Tsai I.J."/>
        </authorList>
    </citation>
    <scope>NUCLEOTIDE SEQUENCE</scope>
    <source>
        <strain evidence="2">CCC161011</strain>
    </source>
</reference>
<organism evidence="2 3">
    <name type="scientific">Mycena venus</name>
    <dbReference type="NCBI Taxonomy" id="2733690"/>
    <lineage>
        <taxon>Eukaryota</taxon>
        <taxon>Fungi</taxon>
        <taxon>Dikarya</taxon>
        <taxon>Basidiomycota</taxon>
        <taxon>Agaricomycotina</taxon>
        <taxon>Agaricomycetes</taxon>
        <taxon>Agaricomycetidae</taxon>
        <taxon>Agaricales</taxon>
        <taxon>Marasmiineae</taxon>
        <taxon>Mycenaceae</taxon>
        <taxon>Mycena</taxon>
    </lineage>
</organism>
<sequence>MWGAGMTNGEDVEQNWEFTNGAAGSTKMMGPGGRHVFLEGVFSFHNWMRTVSYLKVFGRQMARDLKEGKQHREAFEAFTALVEGERPDVVEKWKRWVLTWESEQHMDGHASLFEMAKPSTTMQDIRLQLGKAELTQTGAGIEVERQHTSSTFISMGLDIKESQRILTIDVKALANPTLLQELDFVKRRTALLKRIRRFRKLQQTYMPECTRFLMEAQREVWNKKNRVPEAIKLFLPSELSSASRAQACEKGLDAIEEEMREAELQESLEELRQALRTRMVANYFGHRNTTSQQALTHGQGLLQQIAIQILKAKLRCRYARNAYLRLKGHGPWEKVYNMLNEEDVRGINKRAASKEEEAERQRLRELGEIVEGGIARAGVVAAGGGNTYLIMDMVQCETFGQ</sequence>
<name>A0A8H6XL30_9AGAR</name>
<feature type="coiled-coil region" evidence="1">
    <location>
        <begin position="245"/>
        <end position="274"/>
    </location>
</feature>
<dbReference type="InterPro" id="IPR040521">
    <property type="entry name" value="KDZ"/>
</dbReference>
<evidence type="ECO:0000313" key="3">
    <source>
        <dbReference type="Proteomes" id="UP000620124"/>
    </source>
</evidence>
<dbReference type="EMBL" id="JACAZI010000016">
    <property type="protein sequence ID" value="KAF7342992.1"/>
    <property type="molecule type" value="Genomic_DNA"/>
</dbReference>
<protein>
    <submittedName>
        <fullName evidence="2">CxC2 domain-containing protein</fullName>
    </submittedName>
</protein>
<gene>
    <name evidence="2" type="ORF">MVEN_01729300</name>
</gene>
<dbReference type="Proteomes" id="UP000620124">
    <property type="component" value="Unassembled WGS sequence"/>
</dbReference>
<dbReference type="AlphaFoldDB" id="A0A8H6XL30"/>
<dbReference type="Pfam" id="PF18758">
    <property type="entry name" value="KDZ"/>
    <property type="match status" value="1"/>
</dbReference>
<accession>A0A8H6XL30</accession>
<keyword evidence="1" id="KW-0175">Coiled coil</keyword>
<proteinExistence type="predicted"/>
<dbReference type="OrthoDB" id="3232711at2759"/>